<keyword evidence="10" id="KW-0540">Nuclease</keyword>
<feature type="compositionally biased region" description="Gly residues" evidence="8">
    <location>
        <begin position="8"/>
        <end position="28"/>
    </location>
</feature>
<dbReference type="FunFam" id="3.20.20.140:FF:000005">
    <property type="entry name" value="TatD family hydrolase"/>
    <property type="match status" value="1"/>
</dbReference>
<dbReference type="CDD" id="cd01335">
    <property type="entry name" value="Radical_SAM"/>
    <property type="match status" value="1"/>
</dbReference>
<comment type="caution">
    <text evidence="10">The sequence shown here is derived from an EMBL/GenBank/DDBJ whole genome shotgun (WGS) entry which is preliminary data.</text>
</comment>
<dbReference type="SFLD" id="SFLDS00029">
    <property type="entry name" value="Radical_SAM"/>
    <property type="match status" value="1"/>
</dbReference>
<dbReference type="Gene3D" id="3.20.20.70">
    <property type="entry name" value="Aldolase class I"/>
    <property type="match status" value="1"/>
</dbReference>
<dbReference type="EMBL" id="JACPUR010000001">
    <property type="protein sequence ID" value="MBI3126229.1"/>
    <property type="molecule type" value="Genomic_DNA"/>
</dbReference>
<evidence type="ECO:0000256" key="8">
    <source>
        <dbReference type="SAM" id="MobiDB-lite"/>
    </source>
</evidence>
<dbReference type="NCBIfam" id="TIGR00010">
    <property type="entry name" value="YchF/TatD family DNA exonuclease"/>
    <property type="match status" value="1"/>
</dbReference>
<comment type="similarity">
    <text evidence="2">Belongs to the metallo-dependent hydrolases superfamily. TatD-type hydrolase family.</text>
</comment>
<dbReference type="InterPro" id="IPR015991">
    <property type="entry name" value="TatD/YcfH-like"/>
</dbReference>
<dbReference type="InterPro" id="IPR058240">
    <property type="entry name" value="rSAM_sf"/>
</dbReference>
<dbReference type="InterPro" id="IPR018228">
    <property type="entry name" value="DNase_TatD-rel_CS"/>
</dbReference>
<dbReference type="GO" id="GO:0046872">
    <property type="term" value="F:metal ion binding"/>
    <property type="evidence" value="ECO:0007669"/>
    <property type="project" value="UniProtKB-KW"/>
</dbReference>
<evidence type="ECO:0000256" key="7">
    <source>
        <dbReference type="ARBA" id="ARBA00023014"/>
    </source>
</evidence>
<dbReference type="InterPro" id="IPR007197">
    <property type="entry name" value="rSAM"/>
</dbReference>
<keyword evidence="6" id="KW-0408">Iron</keyword>
<evidence type="ECO:0000313" key="10">
    <source>
        <dbReference type="EMBL" id="MBI3126229.1"/>
    </source>
</evidence>
<keyword evidence="4" id="KW-0479">Metal-binding</keyword>
<dbReference type="Gene3D" id="3.20.20.140">
    <property type="entry name" value="Metal-dependent hydrolases"/>
    <property type="match status" value="1"/>
</dbReference>
<evidence type="ECO:0000256" key="3">
    <source>
        <dbReference type="ARBA" id="ARBA00022691"/>
    </source>
</evidence>
<feature type="domain" description="Radical SAM core" evidence="9">
    <location>
        <begin position="342"/>
        <end position="539"/>
    </location>
</feature>
<dbReference type="PANTHER" id="PTHR46124">
    <property type="entry name" value="D-AMINOACYL-TRNA DEACYLASE"/>
    <property type="match status" value="1"/>
</dbReference>
<dbReference type="AlphaFoldDB" id="A0A932HYU7"/>
<protein>
    <submittedName>
        <fullName evidence="10">YchF/TatD family DNA exonuclease</fullName>
    </submittedName>
</protein>
<dbReference type="Proteomes" id="UP000782312">
    <property type="component" value="Unassembled WGS sequence"/>
</dbReference>
<dbReference type="PROSITE" id="PS01090">
    <property type="entry name" value="TATD_2"/>
    <property type="match status" value="1"/>
</dbReference>
<dbReference type="GO" id="GO:0051536">
    <property type="term" value="F:iron-sulfur cluster binding"/>
    <property type="evidence" value="ECO:0007669"/>
    <property type="project" value="UniProtKB-KW"/>
</dbReference>
<organism evidence="10 11">
    <name type="scientific">Tectimicrobiota bacterium</name>
    <dbReference type="NCBI Taxonomy" id="2528274"/>
    <lineage>
        <taxon>Bacteria</taxon>
        <taxon>Pseudomonadati</taxon>
        <taxon>Nitrospinota/Tectimicrobiota group</taxon>
        <taxon>Candidatus Tectimicrobiota</taxon>
    </lineage>
</organism>
<dbReference type="Pfam" id="PF01026">
    <property type="entry name" value="TatD_DNase"/>
    <property type="match status" value="1"/>
</dbReference>
<reference evidence="10" key="1">
    <citation type="submission" date="2020-07" db="EMBL/GenBank/DDBJ databases">
        <title>Huge and variable diversity of episymbiotic CPR bacteria and DPANN archaea in groundwater ecosystems.</title>
        <authorList>
            <person name="He C.Y."/>
            <person name="Keren R."/>
            <person name="Whittaker M."/>
            <person name="Farag I.F."/>
            <person name="Doudna J."/>
            <person name="Cate J.H.D."/>
            <person name="Banfield J.F."/>
        </authorList>
    </citation>
    <scope>NUCLEOTIDE SEQUENCE</scope>
    <source>
        <strain evidence="10">NC_groundwater_763_Ag_S-0.2um_68_21</strain>
    </source>
</reference>
<dbReference type="InterPro" id="IPR001130">
    <property type="entry name" value="TatD-like"/>
</dbReference>
<dbReference type="NCBIfam" id="TIGR04038">
    <property type="entry name" value="tatD_link_rSAM"/>
    <property type="match status" value="1"/>
</dbReference>
<dbReference type="GO" id="GO:0004527">
    <property type="term" value="F:exonuclease activity"/>
    <property type="evidence" value="ECO:0007669"/>
    <property type="project" value="UniProtKB-KW"/>
</dbReference>
<evidence type="ECO:0000256" key="1">
    <source>
        <dbReference type="ARBA" id="ARBA00001966"/>
    </source>
</evidence>
<accession>A0A932HYU7</accession>
<dbReference type="SUPFAM" id="SSF51556">
    <property type="entry name" value="Metallo-dependent hydrolases"/>
    <property type="match status" value="1"/>
</dbReference>
<dbReference type="CDD" id="cd01310">
    <property type="entry name" value="TatD_DNAse"/>
    <property type="match status" value="1"/>
</dbReference>
<dbReference type="InterPro" id="IPR032466">
    <property type="entry name" value="Metal_Hydrolase"/>
</dbReference>
<dbReference type="PROSITE" id="PS51918">
    <property type="entry name" value="RADICAL_SAM"/>
    <property type="match status" value="1"/>
</dbReference>
<dbReference type="GO" id="GO:0005829">
    <property type="term" value="C:cytosol"/>
    <property type="evidence" value="ECO:0007669"/>
    <property type="project" value="TreeGrafter"/>
</dbReference>
<feature type="region of interest" description="Disordered" evidence="8">
    <location>
        <begin position="1"/>
        <end position="74"/>
    </location>
</feature>
<proteinExistence type="inferred from homology"/>
<dbReference type="InterPro" id="IPR013785">
    <property type="entry name" value="Aldolase_TIM"/>
</dbReference>
<keyword evidence="10" id="KW-0269">Exonuclease</keyword>
<gene>
    <name evidence="10" type="ORF">HYZ11_01320</name>
</gene>
<keyword evidence="5" id="KW-0378">Hydrolase</keyword>
<evidence type="ECO:0000259" key="9">
    <source>
        <dbReference type="PROSITE" id="PS51918"/>
    </source>
</evidence>
<feature type="compositionally biased region" description="Basic residues" evidence="8">
    <location>
        <begin position="29"/>
        <end position="39"/>
    </location>
</feature>
<dbReference type="SUPFAM" id="SSF102114">
    <property type="entry name" value="Radical SAM enzymes"/>
    <property type="match status" value="1"/>
</dbReference>
<comment type="cofactor">
    <cofactor evidence="1">
        <name>[4Fe-4S] cluster</name>
        <dbReference type="ChEBI" id="CHEBI:49883"/>
    </cofactor>
</comment>
<evidence type="ECO:0000256" key="2">
    <source>
        <dbReference type="ARBA" id="ARBA00009275"/>
    </source>
</evidence>
<evidence type="ECO:0000256" key="5">
    <source>
        <dbReference type="ARBA" id="ARBA00022801"/>
    </source>
</evidence>
<evidence type="ECO:0000256" key="4">
    <source>
        <dbReference type="ARBA" id="ARBA00022723"/>
    </source>
</evidence>
<keyword evidence="3" id="KW-0949">S-adenosyl-L-methionine</keyword>
<dbReference type="InterPro" id="IPR023821">
    <property type="entry name" value="rSAM_TatD-assoc"/>
</dbReference>
<sequence>MSEQNPGGAPGGSPGGSNGGGTPRPGGGFHRRRRGRRFGRGGPPRPGQRPQGQPEAGGEGQLPAALPPPPAAREDGLVLVDTHCHLADAAFDRDRRAVVERAHAQGVAFMLSVGSDAESSRKTIDVAGSFRGVYAAVGIHPHEVKGIDNKTLPAIASMASHSRVVAVGEIGLDYYRNNSPQKAQRHWFREQVRLAVKAGKPVIVHCRDAGEDVHAILAEEKVWRAGGVVHCFTGDAELAKKFLALDLHLGAAGPLAFDDGQALQEVFAQVPIERVLVETDSPYLAPPPMRGKRNEPALAYQVAETLARIHGLSTGEAARITTSNARRLFGIGPERKGGSLAYAHEGRLYLNITNRCQNACYYCGLLSDRVFKGHDLTLPSEPAEEPGAAAILEAAGDPSGYDEVVFSGFGEPTLRLDVLAEVARGLREKGAKRIRLVTNGLGSRTAGYDIVPELRGVLDAVSVSLQAATPEAYAKVCKTQGIENPYPSVKDFVRSARLHFPEVEVTAVRMPGIDIAACEKVAREELGVPFRAREYVLTD</sequence>
<evidence type="ECO:0000313" key="11">
    <source>
        <dbReference type="Proteomes" id="UP000782312"/>
    </source>
</evidence>
<keyword evidence="7" id="KW-0411">Iron-sulfur</keyword>
<dbReference type="GO" id="GO:0004536">
    <property type="term" value="F:DNA nuclease activity"/>
    <property type="evidence" value="ECO:0007669"/>
    <property type="project" value="InterPro"/>
</dbReference>
<evidence type="ECO:0000256" key="6">
    <source>
        <dbReference type="ARBA" id="ARBA00023004"/>
    </source>
</evidence>
<name>A0A932HYU7_UNCTE</name>
<dbReference type="Pfam" id="PF04055">
    <property type="entry name" value="Radical_SAM"/>
    <property type="match status" value="1"/>
</dbReference>
<dbReference type="PANTHER" id="PTHR46124:SF2">
    <property type="entry name" value="D-AMINOACYL-TRNA DEACYLASE"/>
    <property type="match status" value="1"/>
</dbReference>